<dbReference type="CDD" id="cd03228">
    <property type="entry name" value="ABCC_MRP_Like"/>
    <property type="match status" value="1"/>
</dbReference>
<dbReference type="GO" id="GO:0005886">
    <property type="term" value="C:plasma membrane"/>
    <property type="evidence" value="ECO:0007669"/>
    <property type="project" value="UniProtKB-SubCell"/>
</dbReference>
<evidence type="ECO:0000313" key="12">
    <source>
        <dbReference type="Proteomes" id="UP001144805"/>
    </source>
</evidence>
<dbReference type="PROSITE" id="PS51257">
    <property type="entry name" value="PROKAR_LIPOPROTEIN"/>
    <property type="match status" value="1"/>
</dbReference>
<evidence type="ECO:0000259" key="9">
    <source>
        <dbReference type="PROSITE" id="PS50893"/>
    </source>
</evidence>
<dbReference type="PROSITE" id="PS50929">
    <property type="entry name" value="ABC_TM1F"/>
    <property type="match status" value="1"/>
</dbReference>
<dbReference type="InterPro" id="IPR039421">
    <property type="entry name" value="Type_1_exporter"/>
</dbReference>
<dbReference type="GO" id="GO:0045454">
    <property type="term" value="P:cell redox homeostasis"/>
    <property type="evidence" value="ECO:0007669"/>
    <property type="project" value="InterPro"/>
</dbReference>
<dbReference type="Gene3D" id="3.40.50.300">
    <property type="entry name" value="P-loop containing nucleotide triphosphate hydrolases"/>
    <property type="match status" value="1"/>
</dbReference>
<evidence type="ECO:0000256" key="8">
    <source>
        <dbReference type="SAM" id="Phobius"/>
    </source>
</evidence>
<feature type="transmembrane region" description="Helical" evidence="8">
    <location>
        <begin position="240"/>
        <end position="263"/>
    </location>
</feature>
<dbReference type="InterPro" id="IPR003593">
    <property type="entry name" value="AAA+_ATPase"/>
</dbReference>
<dbReference type="GO" id="GO:0005524">
    <property type="term" value="F:ATP binding"/>
    <property type="evidence" value="ECO:0007669"/>
    <property type="project" value="UniProtKB-KW"/>
</dbReference>
<dbReference type="PANTHER" id="PTHR24221:SF654">
    <property type="entry name" value="ATP-BINDING CASSETTE SUB-FAMILY B MEMBER 6"/>
    <property type="match status" value="1"/>
</dbReference>
<dbReference type="AlphaFoldDB" id="A0A9X3IMM1"/>
<comment type="caution">
    <text evidence="11">The sequence shown here is derived from an EMBL/GenBank/DDBJ whole genome shotgun (WGS) entry which is preliminary data.</text>
</comment>
<evidence type="ECO:0000256" key="4">
    <source>
        <dbReference type="ARBA" id="ARBA00022741"/>
    </source>
</evidence>
<dbReference type="PROSITE" id="PS00211">
    <property type="entry name" value="ABC_TRANSPORTER_1"/>
    <property type="match status" value="1"/>
</dbReference>
<feature type="domain" description="ABC transporter" evidence="9">
    <location>
        <begin position="335"/>
        <end position="551"/>
    </location>
</feature>
<evidence type="ECO:0000256" key="6">
    <source>
        <dbReference type="ARBA" id="ARBA00022989"/>
    </source>
</evidence>
<accession>A0A9X3IMM1</accession>
<protein>
    <submittedName>
        <fullName evidence="11">Thiol reductant ABC exporter subunit CydC</fullName>
    </submittedName>
</protein>
<feature type="transmembrane region" description="Helical" evidence="8">
    <location>
        <begin position="133"/>
        <end position="155"/>
    </location>
</feature>
<dbReference type="EMBL" id="JAPKNK010000006">
    <property type="protein sequence ID" value="MCX5570681.1"/>
    <property type="molecule type" value="Genomic_DNA"/>
</dbReference>
<dbReference type="Gene3D" id="1.20.1560.10">
    <property type="entry name" value="ABC transporter type 1, transmembrane domain"/>
    <property type="match status" value="1"/>
</dbReference>
<evidence type="ECO:0000256" key="2">
    <source>
        <dbReference type="ARBA" id="ARBA00005417"/>
    </source>
</evidence>
<dbReference type="RefSeq" id="WP_266339638.1">
    <property type="nucleotide sequence ID" value="NZ_JAPKNK010000006.1"/>
</dbReference>
<dbReference type="PROSITE" id="PS50893">
    <property type="entry name" value="ABC_TRANSPORTER_2"/>
    <property type="match status" value="1"/>
</dbReference>
<evidence type="ECO:0000313" key="11">
    <source>
        <dbReference type="EMBL" id="MCX5570681.1"/>
    </source>
</evidence>
<proteinExistence type="inferred from homology"/>
<evidence type="ECO:0000256" key="7">
    <source>
        <dbReference type="ARBA" id="ARBA00023136"/>
    </source>
</evidence>
<evidence type="ECO:0000256" key="5">
    <source>
        <dbReference type="ARBA" id="ARBA00022840"/>
    </source>
</evidence>
<name>A0A9X3IMM1_9HYPH</name>
<dbReference type="NCBIfam" id="TIGR02868">
    <property type="entry name" value="CydC"/>
    <property type="match status" value="1"/>
</dbReference>
<dbReference type="Pfam" id="PF00005">
    <property type="entry name" value="ABC_tran"/>
    <property type="match status" value="1"/>
</dbReference>
<feature type="transmembrane region" description="Helical" evidence="8">
    <location>
        <begin position="161"/>
        <end position="180"/>
    </location>
</feature>
<dbReference type="GO" id="GO:0016887">
    <property type="term" value="F:ATP hydrolysis activity"/>
    <property type="evidence" value="ECO:0007669"/>
    <property type="project" value="InterPro"/>
</dbReference>
<dbReference type="InterPro" id="IPR011527">
    <property type="entry name" value="ABC1_TM_dom"/>
</dbReference>
<keyword evidence="5" id="KW-0067">ATP-binding</keyword>
<dbReference type="PANTHER" id="PTHR24221">
    <property type="entry name" value="ATP-BINDING CASSETTE SUB-FAMILY B"/>
    <property type="match status" value="1"/>
</dbReference>
<keyword evidence="6 8" id="KW-1133">Transmembrane helix</keyword>
<gene>
    <name evidence="11" type="primary">cydC</name>
    <name evidence="11" type="ORF">OSH07_15845</name>
</gene>
<evidence type="ECO:0000256" key="3">
    <source>
        <dbReference type="ARBA" id="ARBA00022692"/>
    </source>
</evidence>
<reference evidence="11" key="1">
    <citation type="submission" date="2022-11" db="EMBL/GenBank/DDBJ databases">
        <title>Biodiversity and phylogenetic relationships of bacteria.</title>
        <authorList>
            <person name="Machado R.A.R."/>
            <person name="Bhat A."/>
            <person name="Loulou A."/>
            <person name="Kallel S."/>
        </authorList>
    </citation>
    <scope>NUCLEOTIDE SEQUENCE</scope>
    <source>
        <strain evidence="11">K-TC2</strain>
    </source>
</reference>
<evidence type="ECO:0000259" key="10">
    <source>
        <dbReference type="PROSITE" id="PS50929"/>
    </source>
</evidence>
<dbReference type="InterPro" id="IPR036640">
    <property type="entry name" value="ABC1_TM_sf"/>
</dbReference>
<keyword evidence="12" id="KW-1185">Reference proteome</keyword>
<dbReference type="InterPro" id="IPR014223">
    <property type="entry name" value="ABC_CydC/D"/>
</dbReference>
<comment type="subcellular location">
    <subcellularLocation>
        <location evidence="1">Cell membrane</location>
        <topology evidence="1">Multi-pass membrane protein</topology>
    </subcellularLocation>
</comment>
<evidence type="ECO:0000256" key="1">
    <source>
        <dbReference type="ARBA" id="ARBA00004651"/>
    </source>
</evidence>
<dbReference type="InterPro" id="IPR003439">
    <property type="entry name" value="ABC_transporter-like_ATP-bd"/>
</dbReference>
<dbReference type="GO" id="GO:0140359">
    <property type="term" value="F:ABC-type transporter activity"/>
    <property type="evidence" value="ECO:0007669"/>
    <property type="project" value="InterPro"/>
</dbReference>
<organism evidence="11 12">
    <name type="scientific">Kaistia nematophila</name>
    <dbReference type="NCBI Taxonomy" id="2994654"/>
    <lineage>
        <taxon>Bacteria</taxon>
        <taxon>Pseudomonadati</taxon>
        <taxon>Pseudomonadota</taxon>
        <taxon>Alphaproteobacteria</taxon>
        <taxon>Hyphomicrobiales</taxon>
        <taxon>Kaistiaceae</taxon>
        <taxon>Kaistia</taxon>
    </lineage>
</organism>
<keyword evidence="3 8" id="KW-0812">Transmembrane</keyword>
<keyword evidence="7 8" id="KW-0472">Membrane</keyword>
<feature type="transmembrane region" description="Helical" evidence="8">
    <location>
        <begin position="275"/>
        <end position="294"/>
    </location>
</feature>
<keyword evidence="4" id="KW-0547">Nucleotide-binding</keyword>
<dbReference type="GO" id="GO:0034040">
    <property type="term" value="F:ATPase-coupled lipid transmembrane transporter activity"/>
    <property type="evidence" value="ECO:0007669"/>
    <property type="project" value="TreeGrafter"/>
</dbReference>
<dbReference type="SMART" id="SM00382">
    <property type="entry name" value="AAA"/>
    <property type="match status" value="1"/>
</dbReference>
<comment type="similarity">
    <text evidence="2">Belongs to the ABC transporter superfamily.</text>
</comment>
<sequence length="551" mass="57451">MMRLLFSLYAKRSGGLLLALLLACLTLAAGVTLFGVSGWFLTGAALATSALTFNLFGPSAMVRGFSFLRIVSRYGERLAGHATTFKILSDIRVRIFSRLIPLVPLRAAAHRTGDFVARLTADVETLDMMFLQVVAPVATAIFGALGLGLFLWIVLPDSLPVALIGFGLTTLLLPGLIVLAGRRSGAATVRTAADLRSAVLDGIDGHADLVALGAVDGARRSVDEAAAAVRTARLRQGRRIAFGPAFVVLGTGATAVATLYVGLSVLEAGRVSGPVLVGALLAVMAIFEVSGPILRGAGRLGAASAAAKRVQSLVDMRPSVIDPPRPVALPETGDIVFDKVGFTYGRDQQVLSGLDLTLHPGERVAIVGESGSGKSTLLGLLLRLVDVDAGEIRIGGVGIREVRQADLHAHVALLSQDAPVFIGTIRDNLRIADPAADDAALLAVLEKARLDGFVRGLPQGLDTWLGESGETLSAGQARRLCLARTLLSPARVLLLDEPTAGLDRPTEAAFLADLLAVTTGRTLVLATHAALPPGAVDRVYRLEDGALALEG</sequence>
<feature type="transmembrane region" description="Helical" evidence="8">
    <location>
        <begin position="38"/>
        <end position="56"/>
    </location>
</feature>
<dbReference type="SUPFAM" id="SSF90123">
    <property type="entry name" value="ABC transporter transmembrane region"/>
    <property type="match status" value="1"/>
</dbReference>
<dbReference type="InterPro" id="IPR017871">
    <property type="entry name" value="ABC_transporter-like_CS"/>
</dbReference>
<dbReference type="InterPro" id="IPR027417">
    <property type="entry name" value="P-loop_NTPase"/>
</dbReference>
<feature type="domain" description="ABC transmembrane type-1" evidence="10">
    <location>
        <begin position="17"/>
        <end position="288"/>
    </location>
</feature>
<dbReference type="SUPFAM" id="SSF52540">
    <property type="entry name" value="P-loop containing nucleoside triphosphate hydrolases"/>
    <property type="match status" value="1"/>
</dbReference>
<dbReference type="Proteomes" id="UP001144805">
    <property type="component" value="Unassembled WGS sequence"/>
</dbReference>
<dbReference type="GO" id="GO:0034775">
    <property type="term" value="P:glutathione transmembrane transport"/>
    <property type="evidence" value="ECO:0007669"/>
    <property type="project" value="InterPro"/>
</dbReference>